<dbReference type="GO" id="GO:0003677">
    <property type="term" value="F:DNA binding"/>
    <property type="evidence" value="ECO:0007669"/>
    <property type="project" value="InterPro"/>
</dbReference>
<name>A0A4Q7KLX8_9PSEU</name>
<dbReference type="InterPro" id="IPR027417">
    <property type="entry name" value="P-loop_NTPase"/>
</dbReference>
<protein>
    <submittedName>
        <fullName evidence="2">Non-specific serine/threonine protein kinase</fullName>
    </submittedName>
</protein>
<evidence type="ECO:0000313" key="2">
    <source>
        <dbReference type="EMBL" id="RZS36571.1"/>
    </source>
</evidence>
<dbReference type="SUPFAM" id="SSF52540">
    <property type="entry name" value="P-loop containing nucleoside triphosphate hydrolases"/>
    <property type="match status" value="1"/>
</dbReference>
<dbReference type="PROSITE" id="PS50890">
    <property type="entry name" value="PUA"/>
    <property type="match status" value="1"/>
</dbReference>
<dbReference type="EMBL" id="SGWQ01000007">
    <property type="protein sequence ID" value="RZS36571.1"/>
    <property type="molecule type" value="Genomic_DNA"/>
</dbReference>
<comment type="caution">
    <text evidence="2">The sequence shown here is derived from an EMBL/GenBank/DDBJ whole genome shotgun (WGS) entry which is preliminary data.</text>
</comment>
<dbReference type="Pfam" id="PF13401">
    <property type="entry name" value="AAA_22"/>
    <property type="match status" value="1"/>
</dbReference>
<dbReference type="Gene3D" id="1.25.40.10">
    <property type="entry name" value="Tetratricopeptide repeat domain"/>
    <property type="match status" value="1"/>
</dbReference>
<feature type="domain" description="HTH luxR-type" evidence="1">
    <location>
        <begin position="701"/>
        <end position="766"/>
    </location>
</feature>
<keyword evidence="2" id="KW-0723">Serine/threonine-protein kinase</keyword>
<dbReference type="InterPro" id="IPR036388">
    <property type="entry name" value="WH-like_DNA-bd_sf"/>
</dbReference>
<dbReference type="PANTHER" id="PTHR47691:SF3">
    <property type="entry name" value="HTH-TYPE TRANSCRIPTIONAL REGULATOR RV0890C-RELATED"/>
    <property type="match status" value="1"/>
</dbReference>
<dbReference type="InterPro" id="IPR049945">
    <property type="entry name" value="AAA_22"/>
</dbReference>
<dbReference type="InterPro" id="IPR016032">
    <property type="entry name" value="Sig_transdc_resp-reg_C-effctor"/>
</dbReference>
<dbReference type="Gene3D" id="3.40.50.300">
    <property type="entry name" value="P-loop containing nucleotide triphosphate hydrolases"/>
    <property type="match status" value="1"/>
</dbReference>
<gene>
    <name evidence="2" type="ORF">EV193_107252</name>
</gene>
<dbReference type="PRINTS" id="PR00364">
    <property type="entry name" value="DISEASERSIST"/>
</dbReference>
<dbReference type="PROSITE" id="PS50043">
    <property type="entry name" value="HTH_LUXR_2"/>
    <property type="match status" value="1"/>
</dbReference>
<keyword evidence="2" id="KW-0418">Kinase</keyword>
<dbReference type="Proteomes" id="UP000294257">
    <property type="component" value="Unassembled WGS sequence"/>
</dbReference>
<dbReference type="InterPro" id="IPR000792">
    <property type="entry name" value="Tscrpt_reg_LuxR_C"/>
</dbReference>
<dbReference type="InterPro" id="IPR003593">
    <property type="entry name" value="AAA+_ATPase"/>
</dbReference>
<dbReference type="CDD" id="cd06170">
    <property type="entry name" value="LuxR_C_like"/>
    <property type="match status" value="1"/>
</dbReference>
<dbReference type="Gene3D" id="1.10.10.10">
    <property type="entry name" value="Winged helix-like DNA-binding domain superfamily/Winged helix DNA-binding domain"/>
    <property type="match status" value="1"/>
</dbReference>
<dbReference type="GO" id="GO:0004674">
    <property type="term" value="F:protein serine/threonine kinase activity"/>
    <property type="evidence" value="ECO:0007669"/>
    <property type="project" value="UniProtKB-KW"/>
</dbReference>
<dbReference type="GO" id="GO:0016887">
    <property type="term" value="F:ATP hydrolysis activity"/>
    <property type="evidence" value="ECO:0007669"/>
    <property type="project" value="InterPro"/>
</dbReference>
<reference evidence="2 3" key="1">
    <citation type="submission" date="2019-02" db="EMBL/GenBank/DDBJ databases">
        <title>Genomic Encyclopedia of Type Strains, Phase IV (KMG-IV): sequencing the most valuable type-strain genomes for metagenomic binning, comparative biology and taxonomic classification.</title>
        <authorList>
            <person name="Goeker M."/>
        </authorList>
    </citation>
    <scope>NUCLEOTIDE SEQUENCE [LARGE SCALE GENOMIC DNA]</scope>
    <source>
        <strain evidence="2 3">DSM 101727</strain>
    </source>
</reference>
<dbReference type="SMART" id="SM00421">
    <property type="entry name" value="HTH_LUXR"/>
    <property type="match status" value="1"/>
</dbReference>
<dbReference type="SUPFAM" id="SSF46894">
    <property type="entry name" value="C-terminal effector domain of the bipartite response regulators"/>
    <property type="match status" value="1"/>
</dbReference>
<dbReference type="Pfam" id="PF00196">
    <property type="entry name" value="GerE"/>
    <property type="match status" value="1"/>
</dbReference>
<dbReference type="SUPFAM" id="SSF48452">
    <property type="entry name" value="TPR-like"/>
    <property type="match status" value="1"/>
</dbReference>
<dbReference type="Pfam" id="PF25872">
    <property type="entry name" value="HTH_77"/>
    <property type="match status" value="1"/>
</dbReference>
<dbReference type="AlphaFoldDB" id="A0A4Q7KLX8"/>
<organism evidence="2 3">
    <name type="scientific">Herbihabitans rhizosphaerae</name>
    <dbReference type="NCBI Taxonomy" id="1872711"/>
    <lineage>
        <taxon>Bacteria</taxon>
        <taxon>Bacillati</taxon>
        <taxon>Actinomycetota</taxon>
        <taxon>Actinomycetes</taxon>
        <taxon>Pseudonocardiales</taxon>
        <taxon>Pseudonocardiaceae</taxon>
        <taxon>Herbihabitans</taxon>
    </lineage>
</organism>
<dbReference type="PANTHER" id="PTHR47691">
    <property type="entry name" value="REGULATOR-RELATED"/>
    <property type="match status" value="1"/>
</dbReference>
<keyword evidence="2" id="KW-0808">Transferase</keyword>
<proteinExistence type="predicted"/>
<dbReference type="GO" id="GO:0006355">
    <property type="term" value="P:regulation of DNA-templated transcription"/>
    <property type="evidence" value="ECO:0007669"/>
    <property type="project" value="InterPro"/>
</dbReference>
<dbReference type="PRINTS" id="PR00038">
    <property type="entry name" value="HTHLUXR"/>
</dbReference>
<evidence type="ECO:0000259" key="1">
    <source>
        <dbReference type="PROSITE" id="PS50043"/>
    </source>
</evidence>
<dbReference type="RefSeq" id="WP_130346043.1">
    <property type="nucleotide sequence ID" value="NZ_SGWQ01000007.1"/>
</dbReference>
<keyword evidence="3" id="KW-1185">Reference proteome</keyword>
<dbReference type="SMART" id="SM00382">
    <property type="entry name" value="AAA"/>
    <property type="match status" value="1"/>
</dbReference>
<accession>A0A4Q7KLX8</accession>
<dbReference type="InterPro" id="IPR058852">
    <property type="entry name" value="HTH_77"/>
</dbReference>
<dbReference type="InterPro" id="IPR011990">
    <property type="entry name" value="TPR-like_helical_dom_sf"/>
</dbReference>
<evidence type="ECO:0000313" key="3">
    <source>
        <dbReference type="Proteomes" id="UP000294257"/>
    </source>
</evidence>
<dbReference type="OrthoDB" id="3194665at2"/>
<sequence>MAAIEDPHGLPGAPVARTSYVGRDHEVTELRALLDAERLVCVVGPPGVGKTRLAVRLAADLAAELPDGGALIELAELRDAGLVANTIAVALGLPTHAGAEPRELLEHLRDRRTLLVLDNCEHLIDACAEIVHAILRECPRVLVLATSRQSLGVTGEHLYPLLPLAVPEPDDVHSPADLDGYDAVSLFVARARALMPSFEVTEDNHRDVARLINGLDGLPLAIELAAVRLRSLSVRQLADRLTTRLSLLAGTPRAGSHRHRSLHGTLEWSFELCTPDERLVWARASVFAGSFDLCTAERVCGGDGVSPAAMMDVITGLVDKSVLIARQHSGENRFHMLETLREYGREHLSAEEAERAGQRHRDHYVARAAHVRETAGTPEGLSACQRLRLDHPNVRAALEYFRRTPGQADAGVAMMTDLHQYWHTWRLLAEARAWLDRLLPDASPGGPRVCLALLYNAAYCVHEGDLDRCDTLVTEATEMATGLGDEFLMSRATFTVGFLAECRGQPGRAAGLFSTAVAGFRAVGNRRGELASLNHLGWSTGFSGDPDGGRRILREGLALSTELGDLQSGLYSLAGLTMIEAEFGEPDVAARTLGELVAAAKNLEVDRWDVEWLSSAGWVAGRRGDHARAATLYGITETACRVQGIAMHTLAAFEAPNARHVRRTREALGEQEFERRFTAGAALSEAEAMLYVFDTPEAIRVPSGADLLTRREREITDLVRQGLTNGQIADRLCISRRTAEKHVANIMNKLDLRRRTQLAAWAVRRPE</sequence>